<dbReference type="PANTHER" id="PTHR11439:SF486">
    <property type="entry name" value="RLK (RECEPTOR-LIKE KINASE) PROTEIN, PUTATIVE-RELATED"/>
    <property type="match status" value="1"/>
</dbReference>
<reference evidence="1" key="1">
    <citation type="journal article" date="2019" name="Sci. Rep.">
        <title>Draft genome of Tanacetum cinerariifolium, the natural source of mosquito coil.</title>
        <authorList>
            <person name="Yamashiro T."/>
            <person name="Shiraishi A."/>
            <person name="Satake H."/>
            <person name="Nakayama K."/>
        </authorList>
    </citation>
    <scope>NUCLEOTIDE SEQUENCE</scope>
</reference>
<dbReference type="AlphaFoldDB" id="A0A699K0C5"/>
<gene>
    <name evidence="1" type="ORF">Tci_634385</name>
</gene>
<organism evidence="1">
    <name type="scientific">Tanacetum cinerariifolium</name>
    <name type="common">Dalmatian daisy</name>
    <name type="synonym">Chrysanthemum cinerariifolium</name>
    <dbReference type="NCBI Taxonomy" id="118510"/>
    <lineage>
        <taxon>Eukaryota</taxon>
        <taxon>Viridiplantae</taxon>
        <taxon>Streptophyta</taxon>
        <taxon>Embryophyta</taxon>
        <taxon>Tracheophyta</taxon>
        <taxon>Spermatophyta</taxon>
        <taxon>Magnoliopsida</taxon>
        <taxon>eudicotyledons</taxon>
        <taxon>Gunneridae</taxon>
        <taxon>Pentapetalae</taxon>
        <taxon>asterids</taxon>
        <taxon>campanulids</taxon>
        <taxon>Asterales</taxon>
        <taxon>Asteraceae</taxon>
        <taxon>Asteroideae</taxon>
        <taxon>Anthemideae</taxon>
        <taxon>Anthemidinae</taxon>
        <taxon>Tanacetum</taxon>
    </lineage>
</organism>
<proteinExistence type="predicted"/>
<name>A0A699K0C5_TANCI</name>
<feature type="non-terminal residue" evidence="1">
    <location>
        <position position="1"/>
    </location>
</feature>
<dbReference type="PANTHER" id="PTHR11439">
    <property type="entry name" value="GAG-POL-RELATED RETROTRANSPOSON"/>
    <property type="match status" value="1"/>
</dbReference>
<comment type="caution">
    <text evidence="1">The sequence shown here is derived from an EMBL/GenBank/DDBJ whole genome shotgun (WGS) entry which is preliminary data.</text>
</comment>
<accession>A0A699K0C5</accession>
<protein>
    <submittedName>
        <fullName evidence="1">Uncharacterized mitochondrial protein AtMg00810-like</fullName>
    </submittedName>
</protein>
<evidence type="ECO:0000313" key="1">
    <source>
        <dbReference type="EMBL" id="GFA62413.1"/>
    </source>
</evidence>
<sequence length="203" mass="23003">SFFIIAVQTPGSGISILLAVGTPSTGSENLYCQWELSPGSGNSLFTEVKNASTPIETQKPLIKDEDGKEVDVHMYRYQVNPKVSYLHVVKRIFRYLKGQPKLGLWYLKEFPFNLVAYTNCDYAGASLDRKSTRGEAVATACYTQNRSIIRLHHGKTPYELLLNKLPDLSFLHVFGALCYPTNDSENLEKLQPKKHCRSRLWED</sequence>
<dbReference type="EMBL" id="BKCJ010457217">
    <property type="protein sequence ID" value="GFA62413.1"/>
    <property type="molecule type" value="Genomic_DNA"/>
</dbReference>